<evidence type="ECO:0000313" key="3">
    <source>
        <dbReference type="EMBL" id="GFF66634.1"/>
    </source>
</evidence>
<accession>A0ABQ0ZVY9</accession>
<evidence type="ECO:0000259" key="2">
    <source>
        <dbReference type="Pfam" id="PF24800"/>
    </source>
</evidence>
<feature type="transmembrane region" description="Helical" evidence="1">
    <location>
        <begin position="123"/>
        <end position="142"/>
    </location>
</feature>
<organism evidence="3 4">
    <name type="scientific">Aspergillus lentulus</name>
    <dbReference type="NCBI Taxonomy" id="293939"/>
    <lineage>
        <taxon>Eukaryota</taxon>
        <taxon>Fungi</taxon>
        <taxon>Dikarya</taxon>
        <taxon>Ascomycota</taxon>
        <taxon>Pezizomycotina</taxon>
        <taxon>Eurotiomycetes</taxon>
        <taxon>Eurotiomycetidae</taxon>
        <taxon>Eurotiales</taxon>
        <taxon>Aspergillaceae</taxon>
        <taxon>Aspergillus</taxon>
        <taxon>Aspergillus subgen. Fumigati</taxon>
    </lineage>
</organism>
<feature type="transmembrane region" description="Helical" evidence="1">
    <location>
        <begin position="256"/>
        <end position="282"/>
    </location>
</feature>
<dbReference type="PANTHER" id="PTHR42109:SF2">
    <property type="entry name" value="INTEGRAL MEMBRANE PROTEIN"/>
    <property type="match status" value="1"/>
</dbReference>
<feature type="transmembrane region" description="Helical" evidence="1">
    <location>
        <begin position="186"/>
        <end position="207"/>
    </location>
</feature>
<feature type="transmembrane region" description="Helical" evidence="1">
    <location>
        <begin position="90"/>
        <end position="111"/>
    </location>
</feature>
<keyword evidence="1" id="KW-1133">Transmembrane helix</keyword>
<dbReference type="PANTHER" id="PTHR42109">
    <property type="entry name" value="UNPLACED GENOMIC SCAFFOLD UM_SCAF_CONTIG_1.265, WHOLE GENOME SHOTGUN SEQUENCE"/>
    <property type="match status" value="1"/>
</dbReference>
<comment type="caution">
    <text evidence="3">The sequence shown here is derived from an EMBL/GenBank/DDBJ whole genome shotgun (WGS) entry which is preliminary data.</text>
</comment>
<feature type="transmembrane region" description="Helical" evidence="1">
    <location>
        <begin position="20"/>
        <end position="40"/>
    </location>
</feature>
<gene>
    <name evidence="3" type="ORF">IFM60648_01987</name>
</gene>
<protein>
    <recommendedName>
        <fullName evidence="2">DUF7702 domain-containing protein</fullName>
    </recommendedName>
</protein>
<dbReference type="Proteomes" id="UP000465220">
    <property type="component" value="Unassembled WGS sequence"/>
</dbReference>
<evidence type="ECO:0000313" key="4">
    <source>
        <dbReference type="Proteomes" id="UP000465220"/>
    </source>
</evidence>
<feature type="domain" description="DUF7702" evidence="2">
    <location>
        <begin position="53"/>
        <end position="279"/>
    </location>
</feature>
<feature type="transmembrane region" description="Helical" evidence="1">
    <location>
        <begin position="60"/>
        <end position="78"/>
    </location>
</feature>
<proteinExistence type="predicted"/>
<keyword evidence="4" id="KW-1185">Reference proteome</keyword>
<reference evidence="3 4" key="1">
    <citation type="submission" date="2020-01" db="EMBL/GenBank/DDBJ databases">
        <title>Draft genome sequence of Aspergillus lentulus IFM 60648.</title>
        <authorList>
            <person name="Takahashi H."/>
            <person name="Yaguchi T."/>
        </authorList>
    </citation>
    <scope>NUCLEOTIDE SEQUENCE [LARGE SCALE GENOMIC DNA]</scope>
    <source>
        <strain evidence="3 4">IFM 60648</strain>
    </source>
</reference>
<name>A0ABQ0ZVY9_ASPLE</name>
<feature type="transmembrane region" description="Helical" evidence="1">
    <location>
        <begin position="154"/>
        <end position="174"/>
    </location>
</feature>
<dbReference type="InterPro" id="IPR056119">
    <property type="entry name" value="DUF7702"/>
</dbReference>
<feature type="transmembrane region" description="Helical" evidence="1">
    <location>
        <begin position="219"/>
        <end position="236"/>
    </location>
</feature>
<evidence type="ECO:0000256" key="1">
    <source>
        <dbReference type="SAM" id="Phobius"/>
    </source>
</evidence>
<keyword evidence="1" id="KW-0472">Membrane</keyword>
<keyword evidence="1" id="KW-0812">Transmembrane</keyword>
<sequence>MDRSSSVVSSLTYLSKHSLFFFFFFFYYYYYFYFYFYFYFYYSGHYSTTMGKITYRDGIAILQLIIFPIILVAAIFIWKRSGWRVGSKIWRFPVTLSLIRIAGSISSLLSINNNSYNIKVAEAVCQLIGLAPLLLTFIGLLRQIDVEEKMPPRPMKLVTVITFIGLILGIAGVSSGGYPPGNLAKAAMGIFLAVFVLFLVLSVWLFLELSGSLRRFQKKLFITIVLSTPFLVVRLIYSALGDYTSLHTFSLDGNPTVYLCMAVLEEIIALAITMVLGILAVLEPDFVNAKLTPQSLEDPEQKPERVIF</sequence>
<dbReference type="Pfam" id="PF24800">
    <property type="entry name" value="DUF7702"/>
    <property type="match status" value="1"/>
</dbReference>
<dbReference type="EMBL" id="BLKI01000008">
    <property type="protein sequence ID" value="GFF66634.1"/>
    <property type="molecule type" value="Genomic_DNA"/>
</dbReference>